<protein>
    <submittedName>
        <fullName evidence="2">Uncharacterized protein</fullName>
    </submittedName>
</protein>
<keyword evidence="3" id="KW-1185">Reference proteome</keyword>
<evidence type="ECO:0000313" key="3">
    <source>
        <dbReference type="Proteomes" id="UP000016935"/>
    </source>
</evidence>
<organism evidence="2 3">
    <name type="scientific">Exserohilum turcicum (strain 28A)</name>
    <name type="common">Northern leaf blight fungus</name>
    <name type="synonym">Setosphaeria turcica</name>
    <dbReference type="NCBI Taxonomy" id="671987"/>
    <lineage>
        <taxon>Eukaryota</taxon>
        <taxon>Fungi</taxon>
        <taxon>Dikarya</taxon>
        <taxon>Ascomycota</taxon>
        <taxon>Pezizomycotina</taxon>
        <taxon>Dothideomycetes</taxon>
        <taxon>Pleosporomycetidae</taxon>
        <taxon>Pleosporales</taxon>
        <taxon>Pleosporineae</taxon>
        <taxon>Pleosporaceae</taxon>
        <taxon>Exserohilum</taxon>
    </lineage>
</organism>
<sequence>MYFPNTITTTLLALLSTTATALPQTVSTNPPGSSGGNTIGEWTFTVQQHKDMANNCTVENATAIYYGEMAPYGLTSTCWHVIPMAGNGVSRGTHNCTNRFSYQIGGVHARPGQNLMLQQQFDHYNKYGGITYKGWSNMTLYTTDYSGHRYEASLKVPILR</sequence>
<keyword evidence="1" id="KW-0732">Signal</keyword>
<feature type="signal peptide" evidence="1">
    <location>
        <begin position="1"/>
        <end position="21"/>
    </location>
</feature>
<dbReference type="GeneID" id="19400352"/>
<accession>R0IXC5</accession>
<name>R0IXC5_EXST2</name>
<evidence type="ECO:0000313" key="2">
    <source>
        <dbReference type="EMBL" id="EOA89450.1"/>
    </source>
</evidence>
<reference evidence="2 3" key="1">
    <citation type="journal article" date="2012" name="PLoS Pathog.">
        <title>Diverse lifestyles and strategies of plant pathogenesis encoded in the genomes of eighteen Dothideomycetes fungi.</title>
        <authorList>
            <person name="Ohm R.A."/>
            <person name="Feau N."/>
            <person name="Henrissat B."/>
            <person name="Schoch C.L."/>
            <person name="Horwitz B.A."/>
            <person name="Barry K.W."/>
            <person name="Condon B.J."/>
            <person name="Copeland A.C."/>
            <person name="Dhillon B."/>
            <person name="Glaser F."/>
            <person name="Hesse C.N."/>
            <person name="Kosti I."/>
            <person name="LaButti K."/>
            <person name="Lindquist E.A."/>
            <person name="Lucas S."/>
            <person name="Salamov A.A."/>
            <person name="Bradshaw R.E."/>
            <person name="Ciuffetti L."/>
            <person name="Hamelin R.C."/>
            <person name="Kema G.H.J."/>
            <person name="Lawrence C."/>
            <person name="Scott J.A."/>
            <person name="Spatafora J.W."/>
            <person name="Turgeon B.G."/>
            <person name="de Wit P.J.G.M."/>
            <person name="Zhong S."/>
            <person name="Goodwin S.B."/>
            <person name="Grigoriev I.V."/>
        </authorList>
    </citation>
    <scope>NUCLEOTIDE SEQUENCE [LARGE SCALE GENOMIC DNA]</scope>
    <source>
        <strain evidence="3">28A</strain>
    </source>
</reference>
<feature type="chain" id="PRO_5004353301" evidence="1">
    <location>
        <begin position="22"/>
        <end position="160"/>
    </location>
</feature>
<dbReference type="HOGENOM" id="CLU_1653205_0_0_1"/>
<proteinExistence type="predicted"/>
<reference evidence="2 3" key="2">
    <citation type="journal article" date="2013" name="PLoS Genet.">
        <title>Comparative genome structure, secondary metabolite, and effector coding capacity across Cochliobolus pathogens.</title>
        <authorList>
            <person name="Condon B.J."/>
            <person name="Leng Y."/>
            <person name="Wu D."/>
            <person name="Bushley K.E."/>
            <person name="Ohm R.A."/>
            <person name="Otillar R."/>
            <person name="Martin J."/>
            <person name="Schackwitz W."/>
            <person name="Grimwood J."/>
            <person name="MohdZainudin N."/>
            <person name="Xue C."/>
            <person name="Wang R."/>
            <person name="Manning V.A."/>
            <person name="Dhillon B."/>
            <person name="Tu Z.J."/>
            <person name="Steffenson B.J."/>
            <person name="Salamov A."/>
            <person name="Sun H."/>
            <person name="Lowry S."/>
            <person name="LaButti K."/>
            <person name="Han J."/>
            <person name="Copeland A."/>
            <person name="Lindquist E."/>
            <person name="Barry K."/>
            <person name="Schmutz J."/>
            <person name="Baker S.E."/>
            <person name="Ciuffetti L.M."/>
            <person name="Grigoriev I.V."/>
            <person name="Zhong S."/>
            <person name="Turgeon B.G."/>
        </authorList>
    </citation>
    <scope>NUCLEOTIDE SEQUENCE [LARGE SCALE GENOMIC DNA]</scope>
    <source>
        <strain evidence="3">28A</strain>
    </source>
</reference>
<dbReference type="Proteomes" id="UP000016935">
    <property type="component" value="Unassembled WGS sequence"/>
</dbReference>
<dbReference type="RefSeq" id="XP_008023222.1">
    <property type="nucleotide sequence ID" value="XM_008025031.1"/>
</dbReference>
<dbReference type="EMBL" id="KB908515">
    <property type="protein sequence ID" value="EOA89450.1"/>
    <property type="molecule type" value="Genomic_DNA"/>
</dbReference>
<gene>
    <name evidence="2" type="ORF">SETTUDRAFT_167914</name>
</gene>
<evidence type="ECO:0000256" key="1">
    <source>
        <dbReference type="SAM" id="SignalP"/>
    </source>
</evidence>
<dbReference type="AlphaFoldDB" id="R0IXC5"/>